<gene>
    <name evidence="2" type="ORF">GCM10023333_03300</name>
</gene>
<keyword evidence="2" id="KW-0808">Transferase</keyword>
<feature type="domain" description="Methyltransferase type 11" evidence="1">
    <location>
        <begin position="61"/>
        <end position="126"/>
    </location>
</feature>
<reference evidence="3" key="1">
    <citation type="journal article" date="2019" name="Int. J. Syst. Evol. Microbiol.">
        <title>The Global Catalogue of Microorganisms (GCM) 10K type strain sequencing project: providing services to taxonomists for standard genome sequencing and annotation.</title>
        <authorList>
            <consortium name="The Broad Institute Genomics Platform"/>
            <consortium name="The Broad Institute Genome Sequencing Center for Infectious Disease"/>
            <person name="Wu L."/>
            <person name="Ma J."/>
        </authorList>
    </citation>
    <scope>NUCLEOTIDE SEQUENCE [LARGE SCALE GENOMIC DNA]</scope>
    <source>
        <strain evidence="3">JCM 18401</strain>
    </source>
</reference>
<dbReference type="GO" id="GO:0008168">
    <property type="term" value="F:methyltransferase activity"/>
    <property type="evidence" value="ECO:0007669"/>
    <property type="project" value="UniProtKB-KW"/>
</dbReference>
<evidence type="ECO:0000313" key="2">
    <source>
        <dbReference type="EMBL" id="GAA4873799.1"/>
    </source>
</evidence>
<dbReference type="InterPro" id="IPR029063">
    <property type="entry name" value="SAM-dependent_MTases_sf"/>
</dbReference>
<sequence length="256" mass="28962">MNMMRPAYSPKELVTPENWQTLPYGDWLQQQVGASLNDWWPKIFGYHLLKLGNLSSELATGLCPVAHQINLAPESEQIQAKLEALPFKSASIDACLSTFCLEFHRDPHSLLREIDRVLISGGRLILVGFNPLSSLGMGYLWPANHKRLPWSGRLFTPARIQDWLGVLGYRVLAKECLCQHGLLWAPTRFASVQQSMKDVMPGLGSVYLIVAEKLDSPLTPVRQKWKIRRPLVVRPFPELAGRDSQSAARQRDPQDR</sequence>
<keyword evidence="2" id="KW-0489">Methyltransferase</keyword>
<dbReference type="SUPFAM" id="SSF53335">
    <property type="entry name" value="S-adenosyl-L-methionine-dependent methyltransferases"/>
    <property type="match status" value="1"/>
</dbReference>
<comment type="caution">
    <text evidence="2">The sequence shown here is derived from an EMBL/GenBank/DDBJ whole genome shotgun (WGS) entry which is preliminary data.</text>
</comment>
<dbReference type="Proteomes" id="UP001499988">
    <property type="component" value="Unassembled WGS sequence"/>
</dbReference>
<dbReference type="InterPro" id="IPR013216">
    <property type="entry name" value="Methyltransf_11"/>
</dbReference>
<protein>
    <submittedName>
        <fullName evidence="2">Class I SAM-dependent methyltransferase</fullName>
    </submittedName>
</protein>
<organism evidence="2 3">
    <name type="scientific">Ferrimonas pelagia</name>
    <dbReference type="NCBI Taxonomy" id="1177826"/>
    <lineage>
        <taxon>Bacteria</taxon>
        <taxon>Pseudomonadati</taxon>
        <taxon>Pseudomonadota</taxon>
        <taxon>Gammaproteobacteria</taxon>
        <taxon>Alteromonadales</taxon>
        <taxon>Ferrimonadaceae</taxon>
        <taxon>Ferrimonas</taxon>
    </lineage>
</organism>
<keyword evidence="3" id="KW-1185">Reference proteome</keyword>
<proteinExistence type="predicted"/>
<dbReference type="EMBL" id="BAABJZ010000005">
    <property type="protein sequence ID" value="GAA4873799.1"/>
    <property type="molecule type" value="Genomic_DNA"/>
</dbReference>
<dbReference type="GO" id="GO:0032259">
    <property type="term" value="P:methylation"/>
    <property type="evidence" value="ECO:0007669"/>
    <property type="project" value="UniProtKB-KW"/>
</dbReference>
<name>A0ABP9EDQ2_9GAMM</name>
<evidence type="ECO:0000259" key="1">
    <source>
        <dbReference type="Pfam" id="PF08241"/>
    </source>
</evidence>
<evidence type="ECO:0000313" key="3">
    <source>
        <dbReference type="Proteomes" id="UP001499988"/>
    </source>
</evidence>
<dbReference type="Pfam" id="PF08241">
    <property type="entry name" value="Methyltransf_11"/>
    <property type="match status" value="1"/>
</dbReference>
<accession>A0ABP9EDQ2</accession>
<dbReference type="Gene3D" id="3.40.50.150">
    <property type="entry name" value="Vaccinia Virus protein VP39"/>
    <property type="match status" value="1"/>
</dbReference>